<evidence type="ECO:0000256" key="4">
    <source>
        <dbReference type="ARBA" id="ARBA00023136"/>
    </source>
</evidence>
<dbReference type="Pfam" id="PF06687">
    <property type="entry name" value="SUR7"/>
    <property type="match status" value="1"/>
</dbReference>
<sequence>MATTPAAPGLVLCLAAMILLIFVSVSVPVWDKISFLDTKVQGKTIKFGIWGYTGSQKKLGYAINGALIGLSNNSLLDSSVLKNLTYILVLHPVAAALSFVSVVFGTCGVFSYSRVGTILMTVVSSLALFVTLVVFSIDMILWNIVRNQIRSDTSGNSATLGNANWLTLGAIIALVMGSCAAGCGSFGRYRHHHRHSHHERY</sequence>
<comment type="caution">
    <text evidence="6">The sequence shown here is derived from an EMBL/GenBank/DDBJ whole genome shotgun (WGS) entry which is preliminary data.</text>
</comment>
<gene>
    <name evidence="6" type="ORF">BS47DRAFT_636268</name>
</gene>
<feature type="transmembrane region" description="Helical" evidence="5">
    <location>
        <begin position="122"/>
        <end position="145"/>
    </location>
</feature>
<evidence type="ECO:0000256" key="5">
    <source>
        <dbReference type="SAM" id="Phobius"/>
    </source>
</evidence>
<comment type="subcellular location">
    <subcellularLocation>
        <location evidence="1">Membrane</location>
        <topology evidence="1">Multi-pass membrane protein</topology>
    </subcellularLocation>
</comment>
<dbReference type="OrthoDB" id="2354757at2759"/>
<dbReference type="EMBL" id="MU128911">
    <property type="protein sequence ID" value="KAF9520494.1"/>
    <property type="molecule type" value="Genomic_DNA"/>
</dbReference>
<keyword evidence="2 5" id="KW-0812">Transmembrane</keyword>
<dbReference type="InterPro" id="IPR051380">
    <property type="entry name" value="pH-response_reg_palI/RIM9"/>
</dbReference>
<keyword evidence="7" id="KW-1185">Reference proteome</keyword>
<evidence type="ECO:0000256" key="1">
    <source>
        <dbReference type="ARBA" id="ARBA00004141"/>
    </source>
</evidence>
<name>A0A9P6E224_9AGAM</name>
<dbReference type="GO" id="GO:0032153">
    <property type="term" value="C:cell division site"/>
    <property type="evidence" value="ECO:0007669"/>
    <property type="project" value="TreeGrafter"/>
</dbReference>
<dbReference type="AlphaFoldDB" id="A0A9P6E224"/>
<proteinExistence type="predicted"/>
<accession>A0A9P6E224</accession>
<dbReference type="InterPro" id="IPR009571">
    <property type="entry name" value="SUR7/Rim9-like_fungi"/>
</dbReference>
<evidence type="ECO:0000313" key="6">
    <source>
        <dbReference type="EMBL" id="KAF9520494.1"/>
    </source>
</evidence>
<keyword evidence="3 5" id="KW-1133">Transmembrane helix</keyword>
<organism evidence="6 7">
    <name type="scientific">Hydnum rufescens UP504</name>
    <dbReference type="NCBI Taxonomy" id="1448309"/>
    <lineage>
        <taxon>Eukaryota</taxon>
        <taxon>Fungi</taxon>
        <taxon>Dikarya</taxon>
        <taxon>Basidiomycota</taxon>
        <taxon>Agaricomycotina</taxon>
        <taxon>Agaricomycetes</taxon>
        <taxon>Cantharellales</taxon>
        <taxon>Hydnaceae</taxon>
        <taxon>Hydnum</taxon>
    </lineage>
</organism>
<feature type="transmembrane region" description="Helical" evidence="5">
    <location>
        <begin position="165"/>
        <end position="187"/>
    </location>
</feature>
<evidence type="ECO:0008006" key="8">
    <source>
        <dbReference type="Google" id="ProtNLM"/>
    </source>
</evidence>
<evidence type="ECO:0000313" key="7">
    <source>
        <dbReference type="Proteomes" id="UP000886523"/>
    </source>
</evidence>
<dbReference type="PANTHER" id="PTHR28013:SF3">
    <property type="entry name" value="PROTEIN DCV1-RELATED"/>
    <property type="match status" value="1"/>
</dbReference>
<protein>
    <recommendedName>
        <fullName evidence="8">Pali-domain-containing protein</fullName>
    </recommendedName>
</protein>
<dbReference type="Proteomes" id="UP000886523">
    <property type="component" value="Unassembled WGS sequence"/>
</dbReference>
<dbReference type="GO" id="GO:0035838">
    <property type="term" value="C:growing cell tip"/>
    <property type="evidence" value="ECO:0007669"/>
    <property type="project" value="TreeGrafter"/>
</dbReference>
<feature type="transmembrane region" description="Helical" evidence="5">
    <location>
        <begin position="84"/>
        <end position="110"/>
    </location>
</feature>
<reference evidence="6" key="1">
    <citation type="journal article" date="2020" name="Nat. Commun.">
        <title>Large-scale genome sequencing of mycorrhizal fungi provides insights into the early evolution of symbiotic traits.</title>
        <authorList>
            <person name="Miyauchi S."/>
            <person name="Kiss E."/>
            <person name="Kuo A."/>
            <person name="Drula E."/>
            <person name="Kohler A."/>
            <person name="Sanchez-Garcia M."/>
            <person name="Morin E."/>
            <person name="Andreopoulos B."/>
            <person name="Barry K.W."/>
            <person name="Bonito G."/>
            <person name="Buee M."/>
            <person name="Carver A."/>
            <person name="Chen C."/>
            <person name="Cichocki N."/>
            <person name="Clum A."/>
            <person name="Culley D."/>
            <person name="Crous P.W."/>
            <person name="Fauchery L."/>
            <person name="Girlanda M."/>
            <person name="Hayes R.D."/>
            <person name="Keri Z."/>
            <person name="LaButti K."/>
            <person name="Lipzen A."/>
            <person name="Lombard V."/>
            <person name="Magnuson J."/>
            <person name="Maillard F."/>
            <person name="Murat C."/>
            <person name="Nolan M."/>
            <person name="Ohm R.A."/>
            <person name="Pangilinan J."/>
            <person name="Pereira M.F."/>
            <person name="Perotto S."/>
            <person name="Peter M."/>
            <person name="Pfister S."/>
            <person name="Riley R."/>
            <person name="Sitrit Y."/>
            <person name="Stielow J.B."/>
            <person name="Szollosi G."/>
            <person name="Zifcakova L."/>
            <person name="Stursova M."/>
            <person name="Spatafora J.W."/>
            <person name="Tedersoo L."/>
            <person name="Vaario L.M."/>
            <person name="Yamada A."/>
            <person name="Yan M."/>
            <person name="Wang P."/>
            <person name="Xu J."/>
            <person name="Bruns T."/>
            <person name="Baldrian P."/>
            <person name="Vilgalys R."/>
            <person name="Dunand C."/>
            <person name="Henrissat B."/>
            <person name="Grigoriev I.V."/>
            <person name="Hibbett D."/>
            <person name="Nagy L.G."/>
            <person name="Martin F.M."/>
        </authorList>
    </citation>
    <scope>NUCLEOTIDE SEQUENCE</scope>
    <source>
        <strain evidence="6">UP504</strain>
    </source>
</reference>
<evidence type="ECO:0000256" key="2">
    <source>
        <dbReference type="ARBA" id="ARBA00022692"/>
    </source>
</evidence>
<dbReference type="GO" id="GO:0005886">
    <property type="term" value="C:plasma membrane"/>
    <property type="evidence" value="ECO:0007669"/>
    <property type="project" value="InterPro"/>
</dbReference>
<dbReference type="PANTHER" id="PTHR28013">
    <property type="entry name" value="PROTEIN DCV1-RELATED"/>
    <property type="match status" value="1"/>
</dbReference>
<keyword evidence="4 5" id="KW-0472">Membrane</keyword>
<evidence type="ECO:0000256" key="3">
    <source>
        <dbReference type="ARBA" id="ARBA00022989"/>
    </source>
</evidence>
<feature type="transmembrane region" description="Helical" evidence="5">
    <location>
        <begin position="7"/>
        <end position="30"/>
    </location>
</feature>